<organism evidence="2 3">
    <name type="scientific">Penicillium cataractarum</name>
    <dbReference type="NCBI Taxonomy" id="2100454"/>
    <lineage>
        <taxon>Eukaryota</taxon>
        <taxon>Fungi</taxon>
        <taxon>Dikarya</taxon>
        <taxon>Ascomycota</taxon>
        <taxon>Pezizomycotina</taxon>
        <taxon>Eurotiomycetes</taxon>
        <taxon>Eurotiomycetidae</taxon>
        <taxon>Eurotiales</taxon>
        <taxon>Aspergillaceae</taxon>
        <taxon>Penicillium</taxon>
    </lineage>
</organism>
<dbReference type="SMART" id="SM00248">
    <property type="entry name" value="ANK"/>
    <property type="match status" value="5"/>
</dbReference>
<dbReference type="PANTHER" id="PTHR24133:SF40">
    <property type="entry name" value="ANKYRIN REPEAT DOMAIN 44"/>
    <property type="match status" value="1"/>
</dbReference>
<evidence type="ECO:0000256" key="1">
    <source>
        <dbReference type="PROSITE-ProRule" id="PRU00023"/>
    </source>
</evidence>
<name>A0A9W9RYM0_9EURO</name>
<dbReference type="EMBL" id="JAPZBS010000007">
    <property type="protein sequence ID" value="KAJ5368776.1"/>
    <property type="molecule type" value="Genomic_DNA"/>
</dbReference>
<dbReference type="PROSITE" id="PS50297">
    <property type="entry name" value="ANK_REP_REGION"/>
    <property type="match status" value="2"/>
</dbReference>
<evidence type="ECO:0008006" key="4">
    <source>
        <dbReference type="Google" id="ProtNLM"/>
    </source>
</evidence>
<dbReference type="OrthoDB" id="341259at2759"/>
<gene>
    <name evidence="2" type="ORF">N7496_008536</name>
</gene>
<feature type="repeat" description="ANK" evidence="1">
    <location>
        <begin position="118"/>
        <end position="150"/>
    </location>
</feature>
<protein>
    <recommendedName>
        <fullName evidence="4">Ankyrin</fullName>
    </recommendedName>
</protein>
<reference evidence="2" key="1">
    <citation type="submission" date="2022-11" db="EMBL/GenBank/DDBJ databases">
        <authorList>
            <person name="Petersen C."/>
        </authorList>
    </citation>
    <scope>NUCLEOTIDE SEQUENCE</scope>
    <source>
        <strain evidence="2">IBT 29864</strain>
    </source>
</reference>
<dbReference type="Pfam" id="PF13606">
    <property type="entry name" value="Ank_3"/>
    <property type="match status" value="1"/>
</dbReference>
<accession>A0A9W9RYM0</accession>
<sequence length="403" mass="44843">MLRSENNSINYEGWAQTFLYVSAKLGYTGIFEKLVKQYGGINSLVEGTTPFHIACGSGNFDVVQMAFEMGGNLMSRDSEGEMPVHAVVWGEVHGNWDISGTLRYLIGKGTSLRATTEHGKSLLHLAAETSNLRAIESLVGVEARCDVFDNFGNTPLHAASCTEELIGPLGHEHRLDSMPFYHPTLRRRVTEIDLADYFDEEEIGREYFTKIDGLKFFDRKPKPAERGSVDAVLKLLRYGATVNRQNNDGVSPLHLASRCANVPRMLALLRNGADPNIKDSSGWTALRYAISANSGPAVQLCLEHGADTSGSALVSMGQESEIRLTILEHIKFIRATELLYILRKHEDPECSDESIEGLGSLQDRGEYTLDNMLLKLEREKEMREAEIRRHVDQAMRHTTDGLG</sequence>
<evidence type="ECO:0000313" key="3">
    <source>
        <dbReference type="Proteomes" id="UP001147782"/>
    </source>
</evidence>
<evidence type="ECO:0000313" key="2">
    <source>
        <dbReference type="EMBL" id="KAJ5368776.1"/>
    </source>
</evidence>
<keyword evidence="3" id="KW-1185">Reference proteome</keyword>
<proteinExistence type="predicted"/>
<feature type="repeat" description="ANK" evidence="1">
    <location>
        <begin position="248"/>
        <end position="280"/>
    </location>
</feature>
<dbReference type="Proteomes" id="UP001147782">
    <property type="component" value="Unassembled WGS sequence"/>
</dbReference>
<reference evidence="2" key="2">
    <citation type="journal article" date="2023" name="IMA Fungus">
        <title>Comparative genomic study of the Penicillium genus elucidates a diverse pangenome and 15 lateral gene transfer events.</title>
        <authorList>
            <person name="Petersen C."/>
            <person name="Sorensen T."/>
            <person name="Nielsen M.R."/>
            <person name="Sondergaard T.E."/>
            <person name="Sorensen J.L."/>
            <person name="Fitzpatrick D.A."/>
            <person name="Frisvad J.C."/>
            <person name="Nielsen K.L."/>
        </authorList>
    </citation>
    <scope>NUCLEOTIDE SEQUENCE</scope>
    <source>
        <strain evidence="2">IBT 29864</strain>
    </source>
</reference>
<dbReference type="PANTHER" id="PTHR24133">
    <property type="entry name" value="ANKYRIN DOMAIN-CONTAINING"/>
    <property type="match status" value="1"/>
</dbReference>
<dbReference type="InterPro" id="IPR002110">
    <property type="entry name" value="Ankyrin_rpt"/>
</dbReference>
<keyword evidence="1" id="KW-0040">ANK repeat</keyword>
<dbReference type="GeneID" id="81440634"/>
<dbReference type="InterPro" id="IPR036770">
    <property type="entry name" value="Ankyrin_rpt-contain_sf"/>
</dbReference>
<dbReference type="Pfam" id="PF12796">
    <property type="entry name" value="Ank_2"/>
    <property type="match status" value="2"/>
</dbReference>
<dbReference type="RefSeq" id="XP_056553518.1">
    <property type="nucleotide sequence ID" value="XM_056701455.1"/>
</dbReference>
<comment type="caution">
    <text evidence="2">The sequence shown here is derived from an EMBL/GenBank/DDBJ whole genome shotgun (WGS) entry which is preliminary data.</text>
</comment>
<dbReference type="AlphaFoldDB" id="A0A9W9RYM0"/>
<dbReference type="Gene3D" id="1.25.40.20">
    <property type="entry name" value="Ankyrin repeat-containing domain"/>
    <property type="match status" value="2"/>
</dbReference>
<dbReference type="InterPro" id="IPR052391">
    <property type="entry name" value="E3_Ligase-Neurotoxin"/>
</dbReference>
<feature type="repeat" description="ANK" evidence="1">
    <location>
        <begin position="46"/>
        <end position="78"/>
    </location>
</feature>
<dbReference type="PROSITE" id="PS50088">
    <property type="entry name" value="ANK_REPEAT"/>
    <property type="match status" value="3"/>
</dbReference>
<dbReference type="SUPFAM" id="SSF48403">
    <property type="entry name" value="Ankyrin repeat"/>
    <property type="match status" value="2"/>
</dbReference>